<accession>A0A0M8NZG4</accession>
<evidence type="ECO:0000313" key="3">
    <source>
        <dbReference type="Proteomes" id="UP000037696"/>
    </source>
</evidence>
<dbReference type="PANTHER" id="PTHR36182:SF1">
    <property type="entry name" value="PROTEIN, PUTATIVE (AFU_ORTHOLOGUE AFUA_6G10930)-RELATED"/>
    <property type="match status" value="1"/>
</dbReference>
<dbReference type="PANTHER" id="PTHR36182">
    <property type="entry name" value="PROTEIN, PUTATIVE (AFU_ORTHOLOGUE AFUA_6G10930)-RELATED"/>
    <property type="match status" value="1"/>
</dbReference>
<dbReference type="OrthoDB" id="2342176at2759"/>
<evidence type="ECO:0000256" key="1">
    <source>
        <dbReference type="SAM" id="SignalP"/>
    </source>
</evidence>
<name>A0A0M8NZG4_9EURO</name>
<dbReference type="Gene3D" id="2.70.50.70">
    <property type="match status" value="1"/>
</dbReference>
<evidence type="ECO:0008006" key="4">
    <source>
        <dbReference type="Google" id="ProtNLM"/>
    </source>
</evidence>
<dbReference type="AlphaFoldDB" id="A0A0M8NZG4"/>
<sequence length="271" mass="29842">MSFYTVTKIIFLLALWGAGGFAHMQMSKPLPIRSPLDSYPTGPVDYGYTNPLNASGKNYPCKGYEKDPFVSQAFYVPESSYETKIQGHAPHGGGSCQLSLSYDQGQSFRVIQSMVGGCGFNQTWPFKIPQEAPPGEALFAWTWFNRIGNREMYMNCAMVTIGDAPDSLNDNKNVTNSPKFESLPEIFIANINGEGKCVTFEDQNVSFPLPGPKVIGKPDSKGYNCTEDAAFLDKSPTKQEPNPKNNSGQTTLHVSDLKLQIIPILFCLLVN</sequence>
<evidence type="ECO:0000313" key="2">
    <source>
        <dbReference type="EMBL" id="KOS42396.1"/>
    </source>
</evidence>
<gene>
    <name evidence="2" type="ORF">ACN38_g6748</name>
</gene>
<comment type="caution">
    <text evidence="2">The sequence shown here is derived from an EMBL/GenBank/DDBJ whole genome shotgun (WGS) entry which is preliminary data.</text>
</comment>
<feature type="signal peptide" evidence="1">
    <location>
        <begin position="1"/>
        <end position="22"/>
    </location>
</feature>
<keyword evidence="1" id="KW-0732">Signal</keyword>
<dbReference type="EMBL" id="LHQQ01000107">
    <property type="protein sequence ID" value="KOS42396.1"/>
    <property type="molecule type" value="Genomic_DNA"/>
</dbReference>
<dbReference type="Proteomes" id="UP000037696">
    <property type="component" value="Unassembled WGS sequence"/>
</dbReference>
<protein>
    <recommendedName>
        <fullName evidence="4">Endoglucanase</fullName>
    </recommendedName>
</protein>
<keyword evidence="3" id="KW-1185">Reference proteome</keyword>
<reference evidence="2 3" key="1">
    <citation type="submission" date="2015-08" db="EMBL/GenBank/DDBJ databases">
        <title>Genome sequencing of Penicillium nordicum.</title>
        <authorList>
            <person name="Nguyen H.D."/>
            <person name="Seifert K.A."/>
        </authorList>
    </citation>
    <scope>NUCLEOTIDE SEQUENCE [LARGE SCALE GENOMIC DNA]</scope>
    <source>
        <strain evidence="2 3">DAOMC 185683</strain>
    </source>
</reference>
<organism evidence="2 3">
    <name type="scientific">Penicillium nordicum</name>
    <dbReference type="NCBI Taxonomy" id="229535"/>
    <lineage>
        <taxon>Eukaryota</taxon>
        <taxon>Fungi</taxon>
        <taxon>Dikarya</taxon>
        <taxon>Ascomycota</taxon>
        <taxon>Pezizomycotina</taxon>
        <taxon>Eurotiomycetes</taxon>
        <taxon>Eurotiomycetidae</taxon>
        <taxon>Eurotiales</taxon>
        <taxon>Aspergillaceae</taxon>
        <taxon>Penicillium</taxon>
    </lineage>
</organism>
<feature type="chain" id="PRO_5005819377" description="Endoglucanase" evidence="1">
    <location>
        <begin position="23"/>
        <end position="271"/>
    </location>
</feature>
<proteinExistence type="predicted"/>